<comment type="caution">
    <text evidence="9">The sequence shown here is derived from an EMBL/GenBank/DDBJ whole genome shotgun (WGS) entry which is preliminary data.</text>
</comment>
<comment type="cofactor">
    <cofactor evidence="1">
        <name>heme c</name>
        <dbReference type="ChEBI" id="CHEBI:61717"/>
    </cofactor>
</comment>
<sequence>MKRLLLSSFLLSVALFYFDASFAQESAPLGADRHGVKNVTCKECHGEKNEITAPDINQCSKCHAPDEIEKKTQGIKPQNPHVSPHYGNKLDCTLCHLQHAAPENYCAQCHSFDFKVK</sequence>
<evidence type="ECO:0000313" key="10">
    <source>
        <dbReference type="Proteomes" id="UP000462362"/>
    </source>
</evidence>
<dbReference type="AlphaFoldDB" id="A0A6I3S423"/>
<dbReference type="SUPFAM" id="SSF48695">
    <property type="entry name" value="Multiheme cytochromes"/>
    <property type="match status" value="1"/>
</dbReference>
<evidence type="ECO:0000259" key="8">
    <source>
        <dbReference type="Pfam" id="PF14537"/>
    </source>
</evidence>
<proteinExistence type="predicted"/>
<dbReference type="RefSeq" id="WP_155168375.1">
    <property type="nucleotide sequence ID" value="NZ_WNCA01000058.1"/>
</dbReference>
<gene>
    <name evidence="9" type="ORF">GMD42_12105</name>
</gene>
<comment type="subcellular location">
    <subcellularLocation>
        <location evidence="2">Cell envelope</location>
    </subcellularLocation>
</comment>
<name>A0A6I3S423_9BURK</name>
<evidence type="ECO:0000256" key="6">
    <source>
        <dbReference type="ARBA" id="ARBA00022982"/>
    </source>
</evidence>
<dbReference type="InterPro" id="IPR036280">
    <property type="entry name" value="Multihaem_cyt_sf"/>
</dbReference>
<evidence type="ECO:0000256" key="4">
    <source>
        <dbReference type="ARBA" id="ARBA00022617"/>
    </source>
</evidence>
<dbReference type="EMBL" id="WNCL01000062">
    <property type="protein sequence ID" value="MTU44331.1"/>
    <property type="molecule type" value="Genomic_DNA"/>
</dbReference>
<organism evidence="9 10">
    <name type="scientific">Parasutterella excrementihominis</name>
    <dbReference type="NCBI Taxonomy" id="487175"/>
    <lineage>
        <taxon>Bacteria</taxon>
        <taxon>Pseudomonadati</taxon>
        <taxon>Pseudomonadota</taxon>
        <taxon>Betaproteobacteria</taxon>
        <taxon>Burkholderiales</taxon>
        <taxon>Sutterellaceae</taxon>
        <taxon>Parasutterella</taxon>
    </lineage>
</organism>
<dbReference type="InterPro" id="IPR012286">
    <property type="entry name" value="Tetrahaem_cytochrome"/>
</dbReference>
<keyword evidence="3" id="KW-0813">Transport</keyword>
<evidence type="ECO:0000256" key="2">
    <source>
        <dbReference type="ARBA" id="ARBA00004196"/>
    </source>
</evidence>
<dbReference type="GO" id="GO:0046872">
    <property type="term" value="F:metal ion binding"/>
    <property type="evidence" value="ECO:0007669"/>
    <property type="project" value="UniProtKB-KW"/>
</dbReference>
<dbReference type="Pfam" id="PF14537">
    <property type="entry name" value="Cytochrom_c3_2"/>
    <property type="match status" value="1"/>
</dbReference>
<reference evidence="9 10" key="1">
    <citation type="journal article" date="2019" name="Nat. Med.">
        <title>A library of human gut bacterial isolates paired with longitudinal multiomics data enables mechanistic microbiome research.</title>
        <authorList>
            <person name="Poyet M."/>
            <person name="Groussin M."/>
            <person name="Gibbons S.M."/>
            <person name="Avila-Pacheco J."/>
            <person name="Jiang X."/>
            <person name="Kearney S.M."/>
            <person name="Perrotta A.R."/>
            <person name="Berdy B."/>
            <person name="Zhao S."/>
            <person name="Lieberman T.D."/>
            <person name="Swanson P.K."/>
            <person name="Smith M."/>
            <person name="Roesemann S."/>
            <person name="Alexander J.E."/>
            <person name="Rich S.A."/>
            <person name="Livny J."/>
            <person name="Vlamakis H."/>
            <person name="Clish C."/>
            <person name="Bullock K."/>
            <person name="Deik A."/>
            <person name="Scott J."/>
            <person name="Pierce K.A."/>
            <person name="Xavier R.J."/>
            <person name="Alm E.J."/>
        </authorList>
    </citation>
    <scope>NUCLEOTIDE SEQUENCE [LARGE SCALE GENOMIC DNA]</scope>
    <source>
        <strain evidence="9 10">BIOML-A2</strain>
    </source>
</reference>
<keyword evidence="6" id="KW-0249">Electron transport</keyword>
<dbReference type="Gene3D" id="1.10.1130.10">
    <property type="entry name" value="Flavocytochrome C3, Chain A"/>
    <property type="match status" value="1"/>
</dbReference>
<accession>A0A6I3S423</accession>
<keyword evidence="5" id="KW-0479">Metal-binding</keyword>
<evidence type="ECO:0000256" key="1">
    <source>
        <dbReference type="ARBA" id="ARBA00001926"/>
    </source>
</evidence>
<protein>
    <submittedName>
        <fullName evidence="9">Cytochrome c3</fullName>
    </submittedName>
</protein>
<dbReference type="GO" id="GO:0030313">
    <property type="term" value="C:cell envelope"/>
    <property type="evidence" value="ECO:0007669"/>
    <property type="project" value="UniProtKB-SubCell"/>
</dbReference>
<evidence type="ECO:0000256" key="3">
    <source>
        <dbReference type="ARBA" id="ARBA00022448"/>
    </source>
</evidence>
<evidence type="ECO:0000313" key="9">
    <source>
        <dbReference type="EMBL" id="MTU44331.1"/>
    </source>
</evidence>
<evidence type="ECO:0000256" key="7">
    <source>
        <dbReference type="ARBA" id="ARBA00023004"/>
    </source>
</evidence>
<evidence type="ECO:0000256" key="5">
    <source>
        <dbReference type="ARBA" id="ARBA00022723"/>
    </source>
</evidence>
<feature type="domain" description="Tetrahaem cytochrome" evidence="8">
    <location>
        <begin position="34"/>
        <end position="111"/>
    </location>
</feature>
<dbReference type="Proteomes" id="UP000462362">
    <property type="component" value="Unassembled WGS sequence"/>
</dbReference>
<keyword evidence="7" id="KW-0408">Iron</keyword>
<keyword evidence="4" id="KW-0349">Heme</keyword>